<sequence length="802" mass="88904">MKFLNLSAIFMISVFFWSNMAAAQNADPPLSPVKLIFIHHSTGGNWLADPNTDGPYGGLGTALKNNNYYVSATNYGWGIDSIGDRTDIPAWPEWFTGSSSSSILSDLYTETDQNFLEYGAWTRLDSDPGGENLIIMFKSCFPNSDLSGSPDDLPALEPNDWEKSVSNAKAVYKKILTYFETRQDKLFIVITAPPLRESEYEAKTQTPEQRAANARAFNKWLVNEWLEGYLHKNVAVFDYFNILTHADNHHRIVDNNIEHYTSPQSGNFAFYPSDDSHPSTAGHEKAAAEYVPMLNYFYNNWKNQAGDIVPGNINGSADGKIDLADAVMALQVCAGINVSGLVLAADIKNDKKIGLEEAVYALKTASSLPSTTELIQPSDLQYMGAFTLPDSGDRPLTFAYGGNAMTFNPAGDTANTDQYPGSLFVMGHDRIAWELPTGNQVAEINIPAPVISDNVSELNQAEFIQEFQNVAQGYFTNAEEIVRTGMQYLNITATGPKIHLVWGCHFEPEPPTGTHAWFGTNLSSPGFQGTWFIGNQSFYSVTGYLFEIPALWADQHVNGRYLGTGRFRDGGWSGMGPALFAYRDWTDSGSPAPPGTRLEETVLLKYQDSQTSEDIVNCLKGYQHPDEWEGVAWIKSPAGKTGVLAAGTKATGNKYWYGWVNPAGPEYPCIEQELLGTFTLCRNADGTPCPGEDLTECQGHNDYRGWWSSSFNARFIFYNPDDLAKSASGEINSWEPQPYAKVDIDEHLFLNPANVEPDMLGTGVQRRQRIGPVTYDHTNNILYVMEMFADEAKPVVHVWKMN</sequence>
<dbReference type="InterPro" id="IPR036514">
    <property type="entry name" value="SGNH_hydro_sf"/>
</dbReference>
<feature type="signal peptide" evidence="1">
    <location>
        <begin position="1"/>
        <end position="23"/>
    </location>
</feature>
<dbReference type="KEGG" id="dli:dnl_04420"/>
<keyword evidence="3" id="KW-1185">Reference proteome</keyword>
<proteinExistence type="predicted"/>
<feature type="chain" id="PRO_5036894660" evidence="1">
    <location>
        <begin position="24"/>
        <end position="802"/>
    </location>
</feature>
<protein>
    <submittedName>
        <fullName evidence="2">SGNH hydrolase domain-containing protein</fullName>
    </submittedName>
</protein>
<name>A0A975GEK4_9BACT</name>
<organism evidence="2 3">
    <name type="scientific">Desulfonema limicola</name>
    <dbReference type="NCBI Taxonomy" id="45656"/>
    <lineage>
        <taxon>Bacteria</taxon>
        <taxon>Pseudomonadati</taxon>
        <taxon>Thermodesulfobacteriota</taxon>
        <taxon>Desulfobacteria</taxon>
        <taxon>Desulfobacterales</taxon>
        <taxon>Desulfococcaceae</taxon>
        <taxon>Desulfonema</taxon>
    </lineage>
</organism>
<dbReference type="EMBL" id="CP061799">
    <property type="protein sequence ID" value="QTA78225.1"/>
    <property type="molecule type" value="Genomic_DNA"/>
</dbReference>
<dbReference type="Gene3D" id="3.40.50.1110">
    <property type="entry name" value="SGNH hydrolase"/>
    <property type="match status" value="1"/>
</dbReference>
<dbReference type="GO" id="GO:0016788">
    <property type="term" value="F:hydrolase activity, acting on ester bonds"/>
    <property type="evidence" value="ECO:0007669"/>
    <property type="project" value="UniProtKB-ARBA"/>
</dbReference>
<evidence type="ECO:0000256" key="1">
    <source>
        <dbReference type="SAM" id="SignalP"/>
    </source>
</evidence>
<accession>A0A975GEK4</accession>
<evidence type="ECO:0000313" key="3">
    <source>
        <dbReference type="Proteomes" id="UP000663720"/>
    </source>
</evidence>
<dbReference type="Proteomes" id="UP000663720">
    <property type="component" value="Chromosome"/>
</dbReference>
<dbReference type="SUPFAM" id="SSF52266">
    <property type="entry name" value="SGNH hydrolase"/>
    <property type="match status" value="1"/>
</dbReference>
<gene>
    <name evidence="2" type="ORF">dnl_04420</name>
</gene>
<reference evidence="2" key="1">
    <citation type="journal article" date="2021" name="Microb. Physiol.">
        <title>Proteogenomic Insights into the Physiology of Marine, Sulfate-Reducing, Filamentous Desulfonema limicola and Desulfonema magnum.</title>
        <authorList>
            <person name="Schnaars V."/>
            <person name="Wohlbrand L."/>
            <person name="Scheve S."/>
            <person name="Hinrichs C."/>
            <person name="Reinhardt R."/>
            <person name="Rabus R."/>
        </authorList>
    </citation>
    <scope>NUCLEOTIDE SEQUENCE</scope>
    <source>
        <strain evidence="2">5ac10</strain>
    </source>
</reference>
<evidence type="ECO:0000313" key="2">
    <source>
        <dbReference type="EMBL" id="QTA78225.1"/>
    </source>
</evidence>
<dbReference type="RefSeq" id="WP_207690112.1">
    <property type="nucleotide sequence ID" value="NZ_CP061799.1"/>
</dbReference>
<keyword evidence="2" id="KW-0378">Hydrolase</keyword>
<dbReference type="AlphaFoldDB" id="A0A975GEK4"/>
<keyword evidence="1" id="KW-0732">Signal</keyword>